<dbReference type="RefSeq" id="WP_252851041.1">
    <property type="nucleotide sequence ID" value="NZ_JAMXLR010000015.1"/>
</dbReference>
<keyword evidence="1" id="KW-0812">Transmembrane</keyword>
<proteinExistence type="predicted"/>
<keyword evidence="3" id="KW-1185">Reference proteome</keyword>
<gene>
    <name evidence="2" type="ORF">NG895_03375</name>
</gene>
<dbReference type="Proteomes" id="UP001155241">
    <property type="component" value="Unassembled WGS sequence"/>
</dbReference>
<evidence type="ECO:0000256" key="1">
    <source>
        <dbReference type="SAM" id="Phobius"/>
    </source>
</evidence>
<comment type="caution">
    <text evidence="2">The sequence shown here is derived from an EMBL/GenBank/DDBJ whole genome shotgun (WGS) entry which is preliminary data.</text>
</comment>
<reference evidence="2" key="1">
    <citation type="submission" date="2022-06" db="EMBL/GenBank/DDBJ databases">
        <title>Aeoliella straminimaris, a novel planctomycete from sediments.</title>
        <authorList>
            <person name="Vitorino I.R."/>
            <person name="Lage O.M."/>
        </authorList>
    </citation>
    <scope>NUCLEOTIDE SEQUENCE</scope>
    <source>
        <strain evidence="2">ICT_H6.2</strain>
    </source>
</reference>
<evidence type="ECO:0000313" key="2">
    <source>
        <dbReference type="EMBL" id="MCO6042941.1"/>
    </source>
</evidence>
<protein>
    <submittedName>
        <fullName evidence="2">Uncharacterized protein</fullName>
    </submittedName>
</protein>
<dbReference type="AlphaFoldDB" id="A0A9X2JER3"/>
<dbReference type="EMBL" id="JAMXLR010000015">
    <property type="protein sequence ID" value="MCO6042941.1"/>
    <property type="molecule type" value="Genomic_DNA"/>
</dbReference>
<name>A0A9X2JER3_9BACT</name>
<sequence>MRRFRLWSLLLLTAVMAYLMAITSGPDEQIANMVLLTGVVLFVLAALGGAHRHPGRGWQVATR</sequence>
<keyword evidence="1" id="KW-1133">Transmembrane helix</keyword>
<keyword evidence="1" id="KW-0472">Membrane</keyword>
<accession>A0A9X2JER3</accession>
<evidence type="ECO:0000313" key="3">
    <source>
        <dbReference type="Proteomes" id="UP001155241"/>
    </source>
</evidence>
<organism evidence="2 3">
    <name type="scientific">Aeoliella straminimaris</name>
    <dbReference type="NCBI Taxonomy" id="2954799"/>
    <lineage>
        <taxon>Bacteria</taxon>
        <taxon>Pseudomonadati</taxon>
        <taxon>Planctomycetota</taxon>
        <taxon>Planctomycetia</taxon>
        <taxon>Pirellulales</taxon>
        <taxon>Lacipirellulaceae</taxon>
        <taxon>Aeoliella</taxon>
    </lineage>
</organism>
<feature type="transmembrane region" description="Helical" evidence="1">
    <location>
        <begin position="31"/>
        <end position="50"/>
    </location>
</feature>